<proteinExistence type="predicted"/>
<dbReference type="EMBL" id="KQ435878">
    <property type="protein sequence ID" value="KOX69954.1"/>
    <property type="molecule type" value="Genomic_DNA"/>
</dbReference>
<organism evidence="2 3">
    <name type="scientific">Melipona quadrifasciata</name>
    <dbReference type="NCBI Taxonomy" id="166423"/>
    <lineage>
        <taxon>Eukaryota</taxon>
        <taxon>Metazoa</taxon>
        <taxon>Ecdysozoa</taxon>
        <taxon>Arthropoda</taxon>
        <taxon>Hexapoda</taxon>
        <taxon>Insecta</taxon>
        <taxon>Pterygota</taxon>
        <taxon>Neoptera</taxon>
        <taxon>Endopterygota</taxon>
        <taxon>Hymenoptera</taxon>
        <taxon>Apocrita</taxon>
        <taxon>Aculeata</taxon>
        <taxon>Apoidea</taxon>
        <taxon>Anthophila</taxon>
        <taxon>Apidae</taxon>
        <taxon>Melipona</taxon>
    </lineage>
</organism>
<feature type="region of interest" description="Disordered" evidence="1">
    <location>
        <begin position="29"/>
        <end position="82"/>
    </location>
</feature>
<keyword evidence="3" id="KW-1185">Reference proteome</keyword>
<dbReference type="AlphaFoldDB" id="A0A0N0BD51"/>
<feature type="compositionally biased region" description="Polar residues" evidence="1">
    <location>
        <begin position="67"/>
        <end position="82"/>
    </location>
</feature>
<name>A0A0N0BD51_9HYME</name>
<sequence>MLFFVEKVLRDILHVCHHVRSKEYGKLCASPQKEKKSETNALKRQRFTIVSRESQTRQRKKRRLSNKRTASIIQPQSNEDNF</sequence>
<reference evidence="2 3" key="1">
    <citation type="submission" date="2015-07" db="EMBL/GenBank/DDBJ databases">
        <title>The genome of Melipona quadrifasciata.</title>
        <authorList>
            <person name="Pan H."/>
            <person name="Kapheim K."/>
        </authorList>
    </citation>
    <scope>NUCLEOTIDE SEQUENCE [LARGE SCALE GENOMIC DNA]</scope>
    <source>
        <strain evidence="2">0111107301</strain>
        <tissue evidence="2">Whole body</tissue>
    </source>
</reference>
<gene>
    <name evidence="2" type="ORF">WN51_04469</name>
</gene>
<protein>
    <submittedName>
        <fullName evidence="2">Uncharacterized protein</fullName>
    </submittedName>
</protein>
<accession>A0A0N0BD51</accession>
<evidence type="ECO:0000256" key="1">
    <source>
        <dbReference type="SAM" id="MobiDB-lite"/>
    </source>
</evidence>
<evidence type="ECO:0000313" key="2">
    <source>
        <dbReference type="EMBL" id="KOX69954.1"/>
    </source>
</evidence>
<feature type="compositionally biased region" description="Basic residues" evidence="1">
    <location>
        <begin position="57"/>
        <end position="66"/>
    </location>
</feature>
<dbReference type="Proteomes" id="UP000053105">
    <property type="component" value="Unassembled WGS sequence"/>
</dbReference>
<evidence type="ECO:0000313" key="3">
    <source>
        <dbReference type="Proteomes" id="UP000053105"/>
    </source>
</evidence>